<accession>A0ABT0YFA9</accession>
<keyword evidence="3" id="KW-1185">Reference proteome</keyword>
<dbReference type="EMBL" id="JAMQOL010000082">
    <property type="protein sequence ID" value="MCM4084728.1"/>
    <property type="molecule type" value="Genomic_DNA"/>
</dbReference>
<sequence>MDPEPRRIETSVDGSSGVQIGTGNIQNNNYVAPEPLDLSFVEWSSPRAAADKILGMPARNAFRVLAEAAVDKTAAVLRVLLASDDSLVVELLADVHPGRVQALVDAGGAELEVLRDVPRADEEISELHGHHRAVLGGKHGGLRRSAASPRGNTGFYRLYENGAIFWSASAGAVSLLGPFLRFHRDEGGTGGRLGFPIGESEGVTGTGVATKALRQRLEPDKHSRATSVYSTVEYGVFATRGGIGKHYDLRGGPDRFGFPTGPGVEAGPTRSGGTGDSGWIQPFEKGSIAYTNSTGAIEIMSPVREHHDAHGGVSGRLGFPRGKAQGAGRSPRGTDGKFQRFEGAWDYPEDLVAACIGFDRPGGATVYTSVHGTYKVDGGIGILYERMGGTAGWLGFPTGSSEKAEERRRVQAFEGGDIYWSPEHDAVAVRADVLALVRFVPPTGFRFDPDERVGFPTHPEQSIGSGPDTIQFFEHAVVTRRSNDLTVWHPRSEAQPPAPSTGRTY</sequence>
<evidence type="ECO:0000313" key="2">
    <source>
        <dbReference type="EMBL" id="MCM4084728.1"/>
    </source>
</evidence>
<protein>
    <recommendedName>
        <fullName evidence="4">LGFP repeat-containing protein</fullName>
    </recommendedName>
</protein>
<organism evidence="2 3">
    <name type="scientific">Paractinoplanes hotanensis</name>
    <dbReference type="NCBI Taxonomy" id="2906497"/>
    <lineage>
        <taxon>Bacteria</taxon>
        <taxon>Bacillati</taxon>
        <taxon>Actinomycetota</taxon>
        <taxon>Actinomycetes</taxon>
        <taxon>Micromonosporales</taxon>
        <taxon>Micromonosporaceae</taxon>
        <taxon>Paractinoplanes</taxon>
    </lineage>
</organism>
<gene>
    <name evidence="2" type="ORF">LXN57_45085</name>
</gene>
<reference evidence="2 3" key="1">
    <citation type="submission" date="2022-06" db="EMBL/GenBank/DDBJ databases">
        <title>Actinoplanes abujensis sp. nov., isolated from Nigerian arid soil.</title>
        <authorList>
            <person name="Ding P."/>
        </authorList>
    </citation>
    <scope>NUCLEOTIDE SEQUENCE [LARGE SCALE GENOMIC DNA]</scope>
    <source>
        <strain evidence="3">TRM88002</strain>
    </source>
</reference>
<dbReference type="Proteomes" id="UP001523216">
    <property type="component" value="Unassembled WGS sequence"/>
</dbReference>
<evidence type="ECO:0000313" key="3">
    <source>
        <dbReference type="Proteomes" id="UP001523216"/>
    </source>
</evidence>
<proteinExistence type="predicted"/>
<feature type="region of interest" description="Disordered" evidence="1">
    <location>
        <begin position="307"/>
        <end position="335"/>
    </location>
</feature>
<dbReference type="RefSeq" id="WP_251804472.1">
    <property type="nucleotide sequence ID" value="NZ_JAMQOL010000082.1"/>
</dbReference>
<comment type="caution">
    <text evidence="2">The sequence shown here is derived from an EMBL/GenBank/DDBJ whole genome shotgun (WGS) entry which is preliminary data.</text>
</comment>
<evidence type="ECO:0000256" key="1">
    <source>
        <dbReference type="SAM" id="MobiDB-lite"/>
    </source>
</evidence>
<name>A0ABT0YFA9_9ACTN</name>
<evidence type="ECO:0008006" key="4">
    <source>
        <dbReference type="Google" id="ProtNLM"/>
    </source>
</evidence>
<dbReference type="InterPro" id="IPR013207">
    <property type="entry name" value="LGFP"/>
</dbReference>
<dbReference type="Pfam" id="PF08310">
    <property type="entry name" value="LGFP"/>
    <property type="match status" value="1"/>
</dbReference>